<dbReference type="PROSITE" id="PS51767">
    <property type="entry name" value="PEPTIDASE_A1"/>
    <property type="match status" value="1"/>
</dbReference>
<protein>
    <recommendedName>
        <fullName evidence="8">Peptidase A1 domain-containing protein</fullName>
    </recommendedName>
</protein>
<dbReference type="GO" id="GO:0005576">
    <property type="term" value="C:extracellular region"/>
    <property type="evidence" value="ECO:0007669"/>
    <property type="project" value="TreeGrafter"/>
</dbReference>
<dbReference type="InterPro" id="IPR032861">
    <property type="entry name" value="TAXi_N"/>
</dbReference>
<evidence type="ECO:0000256" key="7">
    <source>
        <dbReference type="SAM" id="SignalP"/>
    </source>
</evidence>
<keyword evidence="7" id="KW-0732">Signal</keyword>
<feature type="signal peptide" evidence="7">
    <location>
        <begin position="1"/>
        <end position="31"/>
    </location>
</feature>
<evidence type="ECO:0000313" key="9">
    <source>
        <dbReference type="EMBL" id="RAL38931.1"/>
    </source>
</evidence>
<keyword evidence="10" id="KW-1185">Reference proteome</keyword>
<sequence>MSQLRHKHRNTMASFTCLVLSFLIVLSISSSFPLKTSSSNTITIPLSFSHLNPNPDLTEELTHLATFSLARSKHIKNPQKNASSSSSNTQLYPHGYGGYSISLNFGTPPQTQSFVMDTGSNFVWFPCTKGYRCNDCNFTGTEKGGAFAPFLPKSSSSARILGCANPKCGWVHRRITLEKRCSECRPPVTRDSCDQICPAYFILYGSGSTGGIALVETLKFPRRKIPNFLVGCSVSSIRQPAGIAGFGRGPVSLPVQLRLDRFSYCLVSHRFDDARRSSSLVMERGRDSGVENRNLSWSPFLKNPQVAGRDALSVYYYVKLKKITVGGVKVRIPYQNLSPDSKGNGGTIVDSGTTFTYLTHDLFEAVASAFVKQVKAYPRAGKLEKVTGLAPCFNVSGHKTVNVPAMKFYFKGGAEMALPLENYFSIVATDAVCLTLVTDHSGQESCSGPSIILGNFQMQNFFVEYDLKNKKLGFRQQLCE</sequence>
<keyword evidence="2" id="KW-0645">Protease</keyword>
<dbReference type="GO" id="GO:0006508">
    <property type="term" value="P:proteolysis"/>
    <property type="evidence" value="ECO:0007669"/>
    <property type="project" value="UniProtKB-KW"/>
</dbReference>
<feature type="domain" description="Peptidase A1" evidence="8">
    <location>
        <begin position="99"/>
        <end position="475"/>
    </location>
</feature>
<keyword evidence="4" id="KW-0378">Hydrolase</keyword>
<comment type="similarity">
    <text evidence="1">Belongs to the peptidase A1 family.</text>
</comment>
<dbReference type="Pfam" id="PF14543">
    <property type="entry name" value="TAXi_N"/>
    <property type="match status" value="1"/>
</dbReference>
<dbReference type="FunFam" id="2.40.70.10:FF:000034">
    <property type="entry name" value="Aspartyl protease family protein"/>
    <property type="match status" value="1"/>
</dbReference>
<dbReference type="InterPro" id="IPR033121">
    <property type="entry name" value="PEPTIDASE_A1"/>
</dbReference>
<evidence type="ECO:0000259" key="8">
    <source>
        <dbReference type="PROSITE" id="PS51767"/>
    </source>
</evidence>
<evidence type="ECO:0000313" key="10">
    <source>
        <dbReference type="Proteomes" id="UP000249390"/>
    </source>
</evidence>
<proteinExistence type="inferred from homology"/>
<keyword evidence="3" id="KW-0064">Aspartyl protease</keyword>
<accession>A0A328D3E2</accession>
<dbReference type="InterPro" id="IPR001461">
    <property type="entry name" value="Aspartic_peptidase_A1"/>
</dbReference>
<dbReference type="Pfam" id="PF14541">
    <property type="entry name" value="TAXi_C"/>
    <property type="match status" value="1"/>
</dbReference>
<dbReference type="SUPFAM" id="SSF50630">
    <property type="entry name" value="Acid proteases"/>
    <property type="match status" value="1"/>
</dbReference>
<keyword evidence="5" id="KW-0325">Glycoprotein</keyword>
<dbReference type="PRINTS" id="PR00792">
    <property type="entry name" value="PEPSIN"/>
</dbReference>
<dbReference type="AlphaFoldDB" id="A0A328D3E2"/>
<dbReference type="InterPro" id="IPR032799">
    <property type="entry name" value="TAXi_C"/>
</dbReference>
<organism evidence="9 10">
    <name type="scientific">Cuscuta australis</name>
    <dbReference type="NCBI Taxonomy" id="267555"/>
    <lineage>
        <taxon>Eukaryota</taxon>
        <taxon>Viridiplantae</taxon>
        <taxon>Streptophyta</taxon>
        <taxon>Embryophyta</taxon>
        <taxon>Tracheophyta</taxon>
        <taxon>Spermatophyta</taxon>
        <taxon>Magnoliopsida</taxon>
        <taxon>eudicotyledons</taxon>
        <taxon>Gunneridae</taxon>
        <taxon>Pentapetalae</taxon>
        <taxon>asterids</taxon>
        <taxon>lamiids</taxon>
        <taxon>Solanales</taxon>
        <taxon>Convolvulaceae</taxon>
        <taxon>Cuscuteae</taxon>
        <taxon>Cuscuta</taxon>
        <taxon>Cuscuta subgen. Grammica</taxon>
        <taxon>Cuscuta sect. Cleistogrammica</taxon>
    </lineage>
</organism>
<dbReference type="Gene3D" id="2.40.70.10">
    <property type="entry name" value="Acid Proteases"/>
    <property type="match status" value="2"/>
</dbReference>
<evidence type="ECO:0000256" key="5">
    <source>
        <dbReference type="ARBA" id="ARBA00023180"/>
    </source>
</evidence>
<dbReference type="InterPro" id="IPR021109">
    <property type="entry name" value="Peptidase_aspartic_dom_sf"/>
</dbReference>
<dbReference type="CDD" id="cd05476">
    <property type="entry name" value="pepsin_A_like_plant"/>
    <property type="match status" value="1"/>
</dbReference>
<name>A0A328D3E2_9ASTE</name>
<evidence type="ECO:0000256" key="4">
    <source>
        <dbReference type="ARBA" id="ARBA00022801"/>
    </source>
</evidence>
<evidence type="ECO:0000256" key="2">
    <source>
        <dbReference type="ARBA" id="ARBA00022670"/>
    </source>
</evidence>
<feature type="active site" evidence="6">
    <location>
        <position position="350"/>
    </location>
</feature>
<dbReference type="Proteomes" id="UP000249390">
    <property type="component" value="Unassembled WGS sequence"/>
</dbReference>
<dbReference type="GO" id="GO:0004190">
    <property type="term" value="F:aspartic-type endopeptidase activity"/>
    <property type="evidence" value="ECO:0007669"/>
    <property type="project" value="UniProtKB-KW"/>
</dbReference>
<evidence type="ECO:0000256" key="3">
    <source>
        <dbReference type="ARBA" id="ARBA00022750"/>
    </source>
</evidence>
<dbReference type="InterPro" id="IPR034161">
    <property type="entry name" value="Pepsin-like_plant"/>
</dbReference>
<feature type="chain" id="PRO_5016333977" description="Peptidase A1 domain-containing protein" evidence="7">
    <location>
        <begin position="32"/>
        <end position="480"/>
    </location>
</feature>
<feature type="active site" evidence="6">
    <location>
        <position position="117"/>
    </location>
</feature>
<dbReference type="InterPro" id="IPR051708">
    <property type="entry name" value="Plant_Aspart_Prot_A1"/>
</dbReference>
<dbReference type="PANTHER" id="PTHR47967:SF36">
    <property type="entry name" value="PEPTIDASE A1 DOMAIN-CONTAINING PROTEIN"/>
    <property type="match status" value="1"/>
</dbReference>
<evidence type="ECO:0000256" key="6">
    <source>
        <dbReference type="PIRSR" id="PIRSR601461-1"/>
    </source>
</evidence>
<evidence type="ECO:0000256" key="1">
    <source>
        <dbReference type="ARBA" id="ARBA00007447"/>
    </source>
</evidence>
<gene>
    <name evidence="9" type="ORF">DM860_014757</name>
</gene>
<comment type="caution">
    <text evidence="9">The sequence shown here is derived from an EMBL/GenBank/DDBJ whole genome shotgun (WGS) entry which is preliminary data.</text>
</comment>
<dbReference type="PANTHER" id="PTHR47967">
    <property type="entry name" value="OS07G0603500 PROTEIN-RELATED"/>
    <property type="match status" value="1"/>
</dbReference>
<dbReference type="EMBL" id="NQVE01000204">
    <property type="protein sequence ID" value="RAL38931.1"/>
    <property type="molecule type" value="Genomic_DNA"/>
</dbReference>
<reference evidence="9 10" key="1">
    <citation type="submission" date="2018-06" db="EMBL/GenBank/DDBJ databases">
        <title>The Genome of Cuscuta australis (Dodder) Provides Insight into the Evolution of Plant Parasitism.</title>
        <authorList>
            <person name="Liu H."/>
        </authorList>
    </citation>
    <scope>NUCLEOTIDE SEQUENCE [LARGE SCALE GENOMIC DNA]</scope>
    <source>
        <strain evidence="10">cv. Yunnan</strain>
        <tissue evidence="9">Vines</tissue>
    </source>
</reference>